<dbReference type="EMBL" id="VOSM01000001">
    <property type="protein sequence ID" value="TXD38909.1"/>
    <property type="molecule type" value="Genomic_DNA"/>
</dbReference>
<keyword evidence="3" id="KW-0812">Transmembrane</keyword>
<comment type="caution">
    <text evidence="4">The sequence shown here is derived from an EMBL/GenBank/DDBJ whole genome shotgun (WGS) entry which is preliminary data.</text>
</comment>
<keyword evidence="3" id="KW-0472">Membrane</keyword>
<evidence type="ECO:0000256" key="1">
    <source>
        <dbReference type="ARBA" id="ARBA00022679"/>
    </source>
</evidence>
<dbReference type="RefSeq" id="WP_146979347.1">
    <property type="nucleotide sequence ID" value="NZ_VOSM01000001.1"/>
</dbReference>
<feature type="transmembrane region" description="Helical" evidence="3">
    <location>
        <begin position="51"/>
        <end position="74"/>
    </location>
</feature>
<dbReference type="InterPro" id="IPR000462">
    <property type="entry name" value="CDP-OH_P_trans"/>
</dbReference>
<evidence type="ECO:0000256" key="2">
    <source>
        <dbReference type="RuleBase" id="RU003750"/>
    </source>
</evidence>
<dbReference type="GO" id="GO:0016020">
    <property type="term" value="C:membrane"/>
    <property type="evidence" value="ECO:0007669"/>
    <property type="project" value="InterPro"/>
</dbReference>
<dbReference type="GO" id="GO:0008654">
    <property type="term" value="P:phospholipid biosynthetic process"/>
    <property type="evidence" value="ECO:0007669"/>
    <property type="project" value="InterPro"/>
</dbReference>
<protein>
    <recommendedName>
        <fullName evidence="6">CDP-alcohol phosphatidyltransferase</fullName>
    </recommendedName>
</protein>
<organism evidence="4 5">
    <name type="scientific">Lujinxingia vulgaris</name>
    <dbReference type="NCBI Taxonomy" id="2600176"/>
    <lineage>
        <taxon>Bacteria</taxon>
        <taxon>Deltaproteobacteria</taxon>
        <taxon>Bradymonadales</taxon>
        <taxon>Lujinxingiaceae</taxon>
        <taxon>Lujinxingia</taxon>
    </lineage>
</organism>
<name>A0A5C6XND8_9DELT</name>
<reference evidence="4 5" key="1">
    <citation type="submission" date="2019-08" db="EMBL/GenBank/DDBJ databases">
        <title>Bradymonadales sp. TMQ4.</title>
        <authorList>
            <person name="Liang Q."/>
        </authorList>
    </citation>
    <scope>NUCLEOTIDE SEQUENCE [LARGE SCALE GENOMIC DNA]</scope>
    <source>
        <strain evidence="4 5">TMQ4</strain>
    </source>
</reference>
<gene>
    <name evidence="4" type="ORF">FRC98_00465</name>
</gene>
<keyword evidence="3" id="KW-1133">Transmembrane helix</keyword>
<feature type="transmembrane region" description="Helical" evidence="3">
    <location>
        <begin position="135"/>
        <end position="157"/>
    </location>
</feature>
<dbReference type="Pfam" id="PF01066">
    <property type="entry name" value="CDP-OH_P_transf"/>
    <property type="match status" value="1"/>
</dbReference>
<dbReference type="PROSITE" id="PS00379">
    <property type="entry name" value="CDP_ALCOHOL_P_TRANSF"/>
    <property type="match status" value="1"/>
</dbReference>
<evidence type="ECO:0000256" key="3">
    <source>
        <dbReference type="SAM" id="Phobius"/>
    </source>
</evidence>
<sequence length="253" mass="27761">MASLIQSIRDVYLASKKKEDIAWNIYVARPIAAILVALLRPTPLTPNQVTFLGVAIFFVAAAAFIALPGAWGFLVGALLVQLSYLFDCADGQLARLKSMTSEVGSHLDFLMDELKAMTLAGALGVRLWMLDAQPYWLIVATAGVFLVGAATSLTNFVRRPEYAGQEIKPGDSARKRAMPASLIGKVVWLAEAVARYFVHYPSWIMWVALAAFVLPFDAAIVFLVLYLGVYMVYLARTTLAILLKLAHPGFYRS</sequence>
<dbReference type="OrthoDB" id="7857679at2"/>
<feature type="transmembrane region" description="Helical" evidence="3">
    <location>
        <begin position="203"/>
        <end position="234"/>
    </location>
</feature>
<keyword evidence="5" id="KW-1185">Reference proteome</keyword>
<evidence type="ECO:0000313" key="5">
    <source>
        <dbReference type="Proteomes" id="UP000321412"/>
    </source>
</evidence>
<dbReference type="Gene3D" id="1.20.120.1760">
    <property type="match status" value="1"/>
</dbReference>
<dbReference type="InterPro" id="IPR048254">
    <property type="entry name" value="CDP_ALCOHOL_P_TRANSF_CS"/>
</dbReference>
<dbReference type="AlphaFoldDB" id="A0A5C6XND8"/>
<feature type="transmembrane region" description="Helical" evidence="3">
    <location>
        <begin position="21"/>
        <end position="39"/>
    </location>
</feature>
<accession>A0A5C6XND8</accession>
<proteinExistence type="inferred from homology"/>
<keyword evidence="1 2" id="KW-0808">Transferase</keyword>
<dbReference type="Proteomes" id="UP000321412">
    <property type="component" value="Unassembled WGS sequence"/>
</dbReference>
<comment type="similarity">
    <text evidence="2">Belongs to the CDP-alcohol phosphatidyltransferase class-I family.</text>
</comment>
<evidence type="ECO:0000313" key="4">
    <source>
        <dbReference type="EMBL" id="TXD38909.1"/>
    </source>
</evidence>
<dbReference type="GO" id="GO:0016780">
    <property type="term" value="F:phosphotransferase activity, for other substituted phosphate groups"/>
    <property type="evidence" value="ECO:0007669"/>
    <property type="project" value="InterPro"/>
</dbReference>
<evidence type="ECO:0008006" key="6">
    <source>
        <dbReference type="Google" id="ProtNLM"/>
    </source>
</evidence>
<dbReference type="InterPro" id="IPR043130">
    <property type="entry name" value="CDP-OH_PTrfase_TM_dom"/>
</dbReference>